<keyword evidence="2" id="KW-0806">Transcription termination</keyword>
<dbReference type="Gramene" id="ESQ29219">
    <property type="protein sequence ID" value="ESQ29219"/>
    <property type="gene ID" value="EUTSA_v10023915mg"/>
</dbReference>
<dbReference type="AlphaFoldDB" id="V4KDL8"/>
<feature type="region of interest" description="Disordered" evidence="4">
    <location>
        <begin position="37"/>
        <end position="66"/>
    </location>
</feature>
<dbReference type="GO" id="GO:0006353">
    <property type="term" value="P:DNA-templated transcription termination"/>
    <property type="evidence" value="ECO:0007669"/>
    <property type="project" value="UniProtKB-KW"/>
</dbReference>
<dbReference type="InterPro" id="IPR038538">
    <property type="entry name" value="MTERF_sf"/>
</dbReference>
<proteinExistence type="inferred from homology"/>
<dbReference type="Pfam" id="PF02536">
    <property type="entry name" value="mTERF"/>
    <property type="match status" value="1"/>
</dbReference>
<evidence type="ECO:0000256" key="4">
    <source>
        <dbReference type="SAM" id="MobiDB-lite"/>
    </source>
</evidence>
<dbReference type="OMA" id="WTEDPQE"/>
<feature type="compositionally biased region" description="Basic and acidic residues" evidence="4">
    <location>
        <begin position="43"/>
        <end position="63"/>
    </location>
</feature>
<organism evidence="5 6">
    <name type="scientific">Eutrema salsugineum</name>
    <name type="common">Saltwater cress</name>
    <name type="synonym">Sisymbrium salsugineum</name>
    <dbReference type="NCBI Taxonomy" id="72664"/>
    <lineage>
        <taxon>Eukaryota</taxon>
        <taxon>Viridiplantae</taxon>
        <taxon>Streptophyta</taxon>
        <taxon>Embryophyta</taxon>
        <taxon>Tracheophyta</taxon>
        <taxon>Spermatophyta</taxon>
        <taxon>Magnoliopsida</taxon>
        <taxon>eudicotyledons</taxon>
        <taxon>Gunneridae</taxon>
        <taxon>Pentapetalae</taxon>
        <taxon>rosids</taxon>
        <taxon>malvids</taxon>
        <taxon>Brassicales</taxon>
        <taxon>Brassicaceae</taxon>
        <taxon>Eutremeae</taxon>
        <taxon>Eutrema</taxon>
    </lineage>
</organism>
<dbReference type="EMBL" id="KI517881">
    <property type="protein sequence ID" value="ESQ29219.1"/>
    <property type="molecule type" value="Genomic_DNA"/>
</dbReference>
<evidence type="ECO:0000256" key="3">
    <source>
        <dbReference type="ARBA" id="ARBA00022946"/>
    </source>
</evidence>
<evidence type="ECO:0000256" key="1">
    <source>
        <dbReference type="ARBA" id="ARBA00007692"/>
    </source>
</evidence>
<evidence type="ECO:0000256" key="2">
    <source>
        <dbReference type="ARBA" id="ARBA00022472"/>
    </source>
</evidence>
<name>V4KDL8_EUTSA</name>
<dbReference type="KEGG" id="eus:EUTSA_v10023915mg"/>
<comment type="similarity">
    <text evidence="1">Belongs to the mTERF family.</text>
</comment>
<keyword evidence="3" id="KW-0809">Transit peptide</keyword>
<dbReference type="GO" id="GO:0003676">
    <property type="term" value="F:nucleic acid binding"/>
    <property type="evidence" value="ECO:0007669"/>
    <property type="project" value="InterPro"/>
</dbReference>
<dbReference type="Gene3D" id="1.25.70.10">
    <property type="entry name" value="Transcription termination factor 3, mitochondrial"/>
    <property type="match status" value="1"/>
</dbReference>
<evidence type="ECO:0000313" key="5">
    <source>
        <dbReference type="EMBL" id="ESQ29219.1"/>
    </source>
</evidence>
<protein>
    <submittedName>
        <fullName evidence="5">Uncharacterized protein</fullName>
    </submittedName>
</protein>
<keyword evidence="6" id="KW-1185">Reference proteome</keyword>
<gene>
    <name evidence="5" type="ORF">EUTSA_v10023915mg</name>
</gene>
<reference evidence="5 6" key="1">
    <citation type="journal article" date="2013" name="Front. Plant Sci.">
        <title>The Reference Genome of the Halophytic Plant Eutrema salsugineum.</title>
        <authorList>
            <person name="Yang R."/>
            <person name="Jarvis D.E."/>
            <person name="Chen H."/>
            <person name="Beilstein M.A."/>
            <person name="Grimwood J."/>
            <person name="Jenkins J."/>
            <person name="Shu S."/>
            <person name="Prochnik S."/>
            <person name="Xin M."/>
            <person name="Ma C."/>
            <person name="Schmutz J."/>
            <person name="Wing R.A."/>
            <person name="Mitchell-Olds T."/>
            <person name="Schumaker K.S."/>
            <person name="Wang X."/>
        </authorList>
    </citation>
    <scope>NUCLEOTIDE SEQUENCE [LARGE SCALE GENOMIC DNA]</scope>
</reference>
<evidence type="ECO:0000313" key="6">
    <source>
        <dbReference type="Proteomes" id="UP000030689"/>
    </source>
</evidence>
<keyword evidence="2" id="KW-0805">Transcription regulation</keyword>
<dbReference type="Proteomes" id="UP000030689">
    <property type="component" value="Unassembled WGS sequence"/>
</dbReference>
<dbReference type="eggNOG" id="KOG1267">
    <property type="taxonomic scope" value="Eukaryota"/>
</dbReference>
<sequence>MYSLILHGKRYVELQKWRNLRDSVKLLQNVFAFSNSFSSDVSPRQDESISKKVSSEGKGDPDSVPKLLRSHGFTDPQIADIITDYPLLLIADAEKSIGPKLQFCNPEELHPLSSPRFIYYDFVKGVIEADKSSKFEKLSHSLPQGSKQENKLRKILALR</sequence>
<dbReference type="GO" id="GO:0005737">
    <property type="term" value="C:cytoplasm"/>
    <property type="evidence" value="ECO:0007669"/>
    <property type="project" value="UniProtKB-ARBA"/>
</dbReference>
<accession>V4KDL8</accession>
<keyword evidence="2" id="KW-0804">Transcription</keyword>
<dbReference type="InterPro" id="IPR003690">
    <property type="entry name" value="MTERF"/>
</dbReference>